<evidence type="ECO:0000313" key="2">
    <source>
        <dbReference type="EMBL" id="GER32595.1"/>
    </source>
</evidence>
<feature type="region of interest" description="Disordered" evidence="1">
    <location>
        <begin position="103"/>
        <end position="139"/>
    </location>
</feature>
<evidence type="ECO:0000313" key="3">
    <source>
        <dbReference type="Proteomes" id="UP000325081"/>
    </source>
</evidence>
<reference evidence="3" key="1">
    <citation type="journal article" date="2019" name="Curr. Biol.">
        <title>Genome Sequence of Striga asiatica Provides Insight into the Evolution of Plant Parasitism.</title>
        <authorList>
            <person name="Yoshida S."/>
            <person name="Kim S."/>
            <person name="Wafula E.K."/>
            <person name="Tanskanen J."/>
            <person name="Kim Y.M."/>
            <person name="Honaas L."/>
            <person name="Yang Z."/>
            <person name="Spallek T."/>
            <person name="Conn C.E."/>
            <person name="Ichihashi Y."/>
            <person name="Cheong K."/>
            <person name="Cui S."/>
            <person name="Der J.P."/>
            <person name="Gundlach H."/>
            <person name="Jiao Y."/>
            <person name="Hori C."/>
            <person name="Ishida J.K."/>
            <person name="Kasahara H."/>
            <person name="Kiba T."/>
            <person name="Kim M.S."/>
            <person name="Koo N."/>
            <person name="Laohavisit A."/>
            <person name="Lee Y.H."/>
            <person name="Lumba S."/>
            <person name="McCourt P."/>
            <person name="Mortimer J.C."/>
            <person name="Mutuku J.M."/>
            <person name="Nomura T."/>
            <person name="Sasaki-Sekimoto Y."/>
            <person name="Seto Y."/>
            <person name="Wang Y."/>
            <person name="Wakatake T."/>
            <person name="Sakakibara H."/>
            <person name="Demura T."/>
            <person name="Yamaguchi S."/>
            <person name="Yoneyama K."/>
            <person name="Manabe R.I."/>
            <person name="Nelson D.C."/>
            <person name="Schulman A.H."/>
            <person name="Timko M.P."/>
            <person name="dePamphilis C.W."/>
            <person name="Choi D."/>
            <person name="Shirasu K."/>
        </authorList>
    </citation>
    <scope>NUCLEOTIDE SEQUENCE [LARGE SCALE GENOMIC DNA]</scope>
    <source>
        <strain evidence="3">cv. UVA1</strain>
    </source>
</reference>
<protein>
    <submittedName>
        <fullName evidence="2">Transcriptional regulator</fullName>
    </submittedName>
</protein>
<keyword evidence="3" id="KW-1185">Reference proteome</keyword>
<accession>A0A5A7PIB0</accession>
<gene>
    <name evidence="2" type="ORF">STAS_08670</name>
</gene>
<sequence>MRFSISSMSDWELGWRGIVSLWDIVCVFVGVRFRGNKVRLRWCDGVDVVIRSEKKSLNPQNQTIISAVAPSLPAIDRFDHQAGFGRGTAGVLSSASIGACGSLAAGGSHRSASLSGSGRGRRPPCPAPPWKSAALQDAR</sequence>
<dbReference type="Proteomes" id="UP000325081">
    <property type="component" value="Unassembled WGS sequence"/>
</dbReference>
<name>A0A5A7PIB0_STRAF</name>
<feature type="compositionally biased region" description="Low complexity" evidence="1">
    <location>
        <begin position="103"/>
        <end position="116"/>
    </location>
</feature>
<evidence type="ECO:0000256" key="1">
    <source>
        <dbReference type="SAM" id="MobiDB-lite"/>
    </source>
</evidence>
<feature type="non-terminal residue" evidence="2">
    <location>
        <position position="139"/>
    </location>
</feature>
<comment type="caution">
    <text evidence="2">The sequence shown here is derived from an EMBL/GenBank/DDBJ whole genome shotgun (WGS) entry which is preliminary data.</text>
</comment>
<proteinExistence type="predicted"/>
<dbReference type="AlphaFoldDB" id="A0A5A7PIB0"/>
<organism evidence="2 3">
    <name type="scientific">Striga asiatica</name>
    <name type="common">Asiatic witchweed</name>
    <name type="synonym">Buchnera asiatica</name>
    <dbReference type="NCBI Taxonomy" id="4170"/>
    <lineage>
        <taxon>Eukaryota</taxon>
        <taxon>Viridiplantae</taxon>
        <taxon>Streptophyta</taxon>
        <taxon>Embryophyta</taxon>
        <taxon>Tracheophyta</taxon>
        <taxon>Spermatophyta</taxon>
        <taxon>Magnoliopsida</taxon>
        <taxon>eudicotyledons</taxon>
        <taxon>Gunneridae</taxon>
        <taxon>Pentapetalae</taxon>
        <taxon>asterids</taxon>
        <taxon>lamiids</taxon>
        <taxon>Lamiales</taxon>
        <taxon>Orobanchaceae</taxon>
        <taxon>Buchnereae</taxon>
        <taxon>Striga</taxon>
    </lineage>
</organism>
<dbReference type="EMBL" id="BKCP01004627">
    <property type="protein sequence ID" value="GER32595.1"/>
    <property type="molecule type" value="Genomic_DNA"/>
</dbReference>